<evidence type="ECO:0000256" key="5">
    <source>
        <dbReference type="SAM" id="MobiDB-lite"/>
    </source>
</evidence>
<evidence type="ECO:0000256" key="3">
    <source>
        <dbReference type="ARBA" id="ARBA00023163"/>
    </source>
</evidence>
<dbReference type="CDD" id="cd12148">
    <property type="entry name" value="fungal_TF_MHR"/>
    <property type="match status" value="1"/>
</dbReference>
<feature type="compositionally biased region" description="Polar residues" evidence="5">
    <location>
        <begin position="143"/>
        <end position="167"/>
    </location>
</feature>
<dbReference type="GO" id="GO:0000981">
    <property type="term" value="F:DNA-binding transcription factor activity, RNA polymerase II-specific"/>
    <property type="evidence" value="ECO:0007669"/>
    <property type="project" value="InterPro"/>
</dbReference>
<reference evidence="7" key="1">
    <citation type="journal article" date="2020" name="Stud. Mycol.">
        <title>101 Dothideomycetes genomes: a test case for predicting lifestyles and emergence of pathogens.</title>
        <authorList>
            <person name="Haridas S."/>
            <person name="Albert R."/>
            <person name="Binder M."/>
            <person name="Bloem J."/>
            <person name="Labutti K."/>
            <person name="Salamov A."/>
            <person name="Andreopoulos B."/>
            <person name="Baker S."/>
            <person name="Barry K."/>
            <person name="Bills G."/>
            <person name="Bluhm B."/>
            <person name="Cannon C."/>
            <person name="Castanera R."/>
            <person name="Culley D."/>
            <person name="Daum C."/>
            <person name="Ezra D."/>
            <person name="Gonzalez J."/>
            <person name="Henrissat B."/>
            <person name="Kuo A."/>
            <person name="Liang C."/>
            <person name="Lipzen A."/>
            <person name="Lutzoni F."/>
            <person name="Magnuson J."/>
            <person name="Mondo S."/>
            <person name="Nolan M."/>
            <person name="Ohm R."/>
            <person name="Pangilinan J."/>
            <person name="Park H.-J."/>
            <person name="Ramirez L."/>
            <person name="Alfaro M."/>
            <person name="Sun H."/>
            <person name="Tritt A."/>
            <person name="Yoshinaga Y."/>
            <person name="Zwiers L.-H."/>
            <person name="Turgeon B."/>
            <person name="Goodwin S."/>
            <person name="Spatafora J."/>
            <person name="Crous P."/>
            <person name="Grigoriev I."/>
        </authorList>
    </citation>
    <scope>NUCLEOTIDE SEQUENCE</scope>
    <source>
        <strain evidence="7">CBS 207.26</strain>
    </source>
</reference>
<feature type="domain" description="Zn(2)-C6 fungal-type" evidence="6">
    <location>
        <begin position="22"/>
        <end position="55"/>
    </location>
</feature>
<gene>
    <name evidence="7" type="ORF">K469DRAFT_141827</name>
</gene>
<dbReference type="Gene3D" id="4.10.240.10">
    <property type="entry name" value="Zn(2)-C6 fungal-type DNA-binding domain"/>
    <property type="match status" value="1"/>
</dbReference>
<evidence type="ECO:0000256" key="1">
    <source>
        <dbReference type="ARBA" id="ARBA00022723"/>
    </source>
</evidence>
<dbReference type="Proteomes" id="UP000800200">
    <property type="component" value="Unassembled WGS sequence"/>
</dbReference>
<dbReference type="SMART" id="SM00066">
    <property type="entry name" value="GAL4"/>
    <property type="match status" value="1"/>
</dbReference>
<dbReference type="Pfam" id="PF00172">
    <property type="entry name" value="Zn_clus"/>
    <property type="match status" value="1"/>
</dbReference>
<keyword evidence="1" id="KW-0479">Metal-binding</keyword>
<dbReference type="InterPro" id="IPR001138">
    <property type="entry name" value="Zn2Cys6_DnaBD"/>
</dbReference>
<dbReference type="PANTHER" id="PTHR47840:SF1">
    <property type="entry name" value="ZN(II)2CYS6 TRANSCRIPTION FACTOR (EUROFUNG)"/>
    <property type="match status" value="1"/>
</dbReference>
<dbReference type="SUPFAM" id="SSF57701">
    <property type="entry name" value="Zn2/Cys6 DNA-binding domain"/>
    <property type="match status" value="1"/>
</dbReference>
<dbReference type="CDD" id="cd00067">
    <property type="entry name" value="GAL4"/>
    <property type="match status" value="1"/>
</dbReference>
<sequence length="708" mass="78676">MDDQNGVNSLPSRKRLRRDAKSCVECRRRKVKCSLATEDAPACSECVKRGIQCITTSSDREYANDWHPPPVSSLSSEDRLERIERLLARLCDGQKDLKSQIGAAISASVTEPTSQRDTAIQDQIENSPLLHLLRDGISAHSEALTSSATQQHSPVVPNSNRRSRQATRQSSWKRFLISLLPSHQDATLIAENTNAWALNLDNTPGAMPNPKERFSFLDYNATSHCKVTTIGQTLLYLALSIQQLPPDFNMSLLEMDDPKSKIESYIANVNCLILADEELACSTEGVECLLLLGMIYINDGVLQKAWMTFRRALDVARLLGLHKSYSSSARESGSKEDIAKRRMWFSVVIGDAHVSLLLGLEPGAGSEPFGPGETWGDPFADPDTNFQRRLSFIAGRISRRNLYLMDQGYGPTEALDEALDGLQKCMPESWWEIPVLNNERSLESASKLDRLLSHFWFFQLRAFTHLPYIFRASKEKKFEYSRSTCLDSSRAILHRYLILRRVENTQLHCRVVDFGAFVAAVTILLLLIQDPNSGKTLDWRSIPDTVLVEQVIRSMDILAKSSKREVVAKQSVGVLTKLLALRNSPSMEPRNLQLTVPHFGTITISPPRSLQRGDIESPSSAAATPGSLAMGNAISGSSGLTARPAFGYSSQYPSVLNDPSPPFNLAFSNTQFSSPGTPTPQLPASQESDTVVFDSLWDTDILNWDWNS</sequence>
<dbReference type="InterPro" id="IPR007219">
    <property type="entry name" value="XnlR_reg_dom"/>
</dbReference>
<evidence type="ECO:0000313" key="7">
    <source>
        <dbReference type="EMBL" id="KAF2186588.1"/>
    </source>
</evidence>
<dbReference type="PANTHER" id="PTHR47840">
    <property type="entry name" value="ZN(II)2CYS6 TRANSCRIPTION FACTOR (EUROFUNG)-RELATED"/>
    <property type="match status" value="1"/>
</dbReference>
<evidence type="ECO:0000256" key="4">
    <source>
        <dbReference type="ARBA" id="ARBA00023242"/>
    </source>
</evidence>
<protein>
    <recommendedName>
        <fullName evidence="6">Zn(2)-C6 fungal-type domain-containing protein</fullName>
    </recommendedName>
</protein>
<feature type="region of interest" description="Disordered" evidence="5">
    <location>
        <begin position="666"/>
        <end position="685"/>
    </location>
</feature>
<keyword evidence="3" id="KW-0804">Transcription</keyword>
<dbReference type="GO" id="GO:0003677">
    <property type="term" value="F:DNA binding"/>
    <property type="evidence" value="ECO:0007669"/>
    <property type="project" value="InterPro"/>
</dbReference>
<feature type="region of interest" description="Disordered" evidence="5">
    <location>
        <begin position="607"/>
        <end position="626"/>
    </location>
</feature>
<keyword evidence="2" id="KW-0805">Transcription regulation</keyword>
<dbReference type="EMBL" id="ML994629">
    <property type="protein sequence ID" value="KAF2186588.1"/>
    <property type="molecule type" value="Genomic_DNA"/>
</dbReference>
<accession>A0A6A6E7W9</accession>
<name>A0A6A6E7W9_9PEZI</name>
<keyword evidence="4" id="KW-0539">Nucleus</keyword>
<proteinExistence type="predicted"/>
<evidence type="ECO:0000313" key="8">
    <source>
        <dbReference type="Proteomes" id="UP000800200"/>
    </source>
</evidence>
<dbReference type="GO" id="GO:0006351">
    <property type="term" value="P:DNA-templated transcription"/>
    <property type="evidence" value="ECO:0007669"/>
    <property type="project" value="InterPro"/>
</dbReference>
<dbReference type="GO" id="GO:0008270">
    <property type="term" value="F:zinc ion binding"/>
    <property type="evidence" value="ECO:0007669"/>
    <property type="project" value="InterPro"/>
</dbReference>
<dbReference type="OrthoDB" id="5392779at2759"/>
<dbReference type="InterPro" id="IPR036864">
    <property type="entry name" value="Zn2-C6_fun-type_DNA-bd_sf"/>
</dbReference>
<keyword evidence="8" id="KW-1185">Reference proteome</keyword>
<dbReference type="PROSITE" id="PS50048">
    <property type="entry name" value="ZN2_CY6_FUNGAL_2"/>
    <property type="match status" value="1"/>
</dbReference>
<feature type="compositionally biased region" description="Polar residues" evidence="5">
    <location>
        <begin position="666"/>
        <end position="676"/>
    </location>
</feature>
<evidence type="ECO:0000256" key="2">
    <source>
        <dbReference type="ARBA" id="ARBA00023015"/>
    </source>
</evidence>
<dbReference type="AlphaFoldDB" id="A0A6A6E7W9"/>
<feature type="region of interest" description="Disordered" evidence="5">
    <location>
        <begin position="142"/>
        <end position="167"/>
    </location>
</feature>
<dbReference type="PROSITE" id="PS00463">
    <property type="entry name" value="ZN2_CY6_FUNGAL_1"/>
    <property type="match status" value="1"/>
</dbReference>
<organism evidence="7 8">
    <name type="scientific">Zopfia rhizophila CBS 207.26</name>
    <dbReference type="NCBI Taxonomy" id="1314779"/>
    <lineage>
        <taxon>Eukaryota</taxon>
        <taxon>Fungi</taxon>
        <taxon>Dikarya</taxon>
        <taxon>Ascomycota</taxon>
        <taxon>Pezizomycotina</taxon>
        <taxon>Dothideomycetes</taxon>
        <taxon>Dothideomycetes incertae sedis</taxon>
        <taxon>Zopfiaceae</taxon>
        <taxon>Zopfia</taxon>
    </lineage>
</organism>
<dbReference type="Pfam" id="PF04082">
    <property type="entry name" value="Fungal_trans"/>
    <property type="match status" value="1"/>
</dbReference>
<evidence type="ECO:0000259" key="6">
    <source>
        <dbReference type="PROSITE" id="PS50048"/>
    </source>
</evidence>